<dbReference type="SMART" id="SM00712">
    <property type="entry name" value="PUR"/>
    <property type="match status" value="3"/>
</dbReference>
<dbReference type="Proteomes" id="UP000515204">
    <property type="component" value="Unplaced"/>
</dbReference>
<accession>A0A6P3XHV7</accession>
<dbReference type="InterPro" id="IPR006628">
    <property type="entry name" value="PUR-bd_fam"/>
</dbReference>
<dbReference type="RefSeq" id="XP_014478050.1">
    <property type="nucleotide sequence ID" value="XM_014622564.1"/>
</dbReference>
<dbReference type="Gene3D" id="3.10.450.700">
    <property type="match status" value="1"/>
</dbReference>
<feature type="compositionally biased region" description="Low complexity" evidence="3">
    <location>
        <begin position="29"/>
        <end position="38"/>
    </location>
</feature>
<comment type="similarity">
    <text evidence="1">Belongs to the PUR DNA-binding protein family.</text>
</comment>
<dbReference type="PANTHER" id="PTHR12611">
    <property type="entry name" value="PUR-TRANSCRIPTIONAL ACTIVATOR"/>
    <property type="match status" value="1"/>
</dbReference>
<evidence type="ECO:0000313" key="5">
    <source>
        <dbReference type="RefSeq" id="XP_014478050.1"/>
    </source>
</evidence>
<feature type="region of interest" description="Disordered" evidence="3">
    <location>
        <begin position="1"/>
        <end position="38"/>
    </location>
</feature>
<feature type="region of interest" description="Disordered" evidence="3">
    <location>
        <begin position="284"/>
        <end position="337"/>
    </location>
</feature>
<protein>
    <submittedName>
        <fullName evidence="5">Transcriptional activator protein Pur-beta isoform X1</fullName>
    </submittedName>
</protein>
<dbReference type="PANTHER" id="PTHR12611:SF0">
    <property type="entry name" value="PURINE-RICH BINDING PROTEIN-ALPHA, ISOFORM B"/>
    <property type="match status" value="1"/>
</dbReference>
<proteinExistence type="inferred from homology"/>
<dbReference type="GeneID" id="106746233"/>
<dbReference type="GO" id="GO:0000977">
    <property type="term" value="F:RNA polymerase II transcription regulatory region sequence-specific DNA binding"/>
    <property type="evidence" value="ECO:0007669"/>
    <property type="project" value="InterPro"/>
</dbReference>
<dbReference type="FunFam" id="3.10.450.700:FF:000004">
    <property type="entry name" value="Transcriptional activator protein Pur-alpha"/>
    <property type="match status" value="1"/>
</dbReference>
<feature type="compositionally biased region" description="Polar residues" evidence="3">
    <location>
        <begin position="325"/>
        <end position="337"/>
    </location>
</feature>
<evidence type="ECO:0000256" key="3">
    <source>
        <dbReference type="SAM" id="MobiDB-lite"/>
    </source>
</evidence>
<dbReference type="OrthoDB" id="523901at2759"/>
<dbReference type="KEGG" id="dqu:106746233"/>
<dbReference type="FunFam" id="3.30.2450.30:FF:000001">
    <property type="entry name" value="Purine-rich element binding protein A"/>
    <property type="match status" value="1"/>
</dbReference>
<dbReference type="GO" id="GO:0005634">
    <property type="term" value="C:nucleus"/>
    <property type="evidence" value="ECO:0007669"/>
    <property type="project" value="TreeGrafter"/>
</dbReference>
<evidence type="ECO:0000313" key="4">
    <source>
        <dbReference type="Proteomes" id="UP000515204"/>
    </source>
</evidence>
<dbReference type="GO" id="GO:0000981">
    <property type="term" value="F:DNA-binding transcription factor activity, RNA polymerase II-specific"/>
    <property type="evidence" value="ECO:0007669"/>
    <property type="project" value="TreeGrafter"/>
</dbReference>
<dbReference type="CTD" id="43797"/>
<gene>
    <name evidence="5" type="primary">LOC106746233</name>
</gene>
<keyword evidence="2" id="KW-0238">DNA-binding</keyword>
<feature type="compositionally biased region" description="Basic and acidic residues" evidence="3">
    <location>
        <begin position="1"/>
        <end position="11"/>
    </location>
</feature>
<evidence type="ECO:0000256" key="1">
    <source>
        <dbReference type="ARBA" id="ARBA00009251"/>
    </source>
</evidence>
<keyword evidence="4" id="KW-1185">Reference proteome</keyword>
<organism evidence="4 5">
    <name type="scientific">Dinoponera quadriceps</name>
    <name type="common">South American ant</name>
    <dbReference type="NCBI Taxonomy" id="609295"/>
    <lineage>
        <taxon>Eukaryota</taxon>
        <taxon>Metazoa</taxon>
        <taxon>Ecdysozoa</taxon>
        <taxon>Arthropoda</taxon>
        <taxon>Hexapoda</taxon>
        <taxon>Insecta</taxon>
        <taxon>Pterygota</taxon>
        <taxon>Neoptera</taxon>
        <taxon>Endopterygota</taxon>
        <taxon>Hymenoptera</taxon>
        <taxon>Apocrita</taxon>
        <taxon>Aculeata</taxon>
        <taxon>Formicoidea</taxon>
        <taxon>Formicidae</taxon>
        <taxon>Ponerinae</taxon>
        <taxon>Ponerini</taxon>
        <taxon>Dinoponera</taxon>
    </lineage>
</organism>
<dbReference type="Gene3D" id="3.30.2450.30">
    <property type="match status" value="1"/>
</dbReference>
<evidence type="ECO:0000256" key="2">
    <source>
        <dbReference type="ARBA" id="ARBA00023125"/>
    </source>
</evidence>
<reference evidence="5" key="1">
    <citation type="submission" date="2025-08" db="UniProtKB">
        <authorList>
            <consortium name="RefSeq"/>
        </authorList>
    </citation>
    <scope>IDENTIFICATION</scope>
</reference>
<dbReference type="Pfam" id="PF04845">
    <property type="entry name" value="PurA"/>
    <property type="match status" value="1"/>
</dbReference>
<name>A0A6P3XHV7_DINQU</name>
<dbReference type="AlphaFoldDB" id="A0A6P3XHV7"/>
<sequence>MSDRESLDDQPQKYGNPGGMDAGGADFDSGQQGQQSEQELATKMLQIQSKRFYLDVKQNRRGRFIKVAEIGADGRRSQIYLALSTASEFRDHLSTFSDFYASLGPPNPENVPDDGKLKSEMMVKDNRRYYLDLKENSRGRFLRVSHPVSQTITRGGPRTQIAIPAQGMIEFRDALTDLLEEFGTDDGGFKGDLPEGRYMRVDSKNFYFDIGQNNRGIYMRISEVKTNFRTAITVPEKSWARFRDIFADYCEKMKEGGAGGSSTAGGGNVLSEGKGSVVAQVATQPKSINGKTEKRQSGQQQQYEFPKRRRSLPRQAKLSPVDPVKSNSAPATTDAVSLSCSAVTDNNSAMPEAMESCEEQ</sequence>
<dbReference type="GO" id="GO:0032422">
    <property type="term" value="F:purine-rich negative regulatory element binding"/>
    <property type="evidence" value="ECO:0007669"/>
    <property type="project" value="InterPro"/>
</dbReference>